<protein>
    <submittedName>
        <fullName evidence="1">Uncharacterized protein</fullName>
    </submittedName>
</protein>
<gene>
    <name evidence="1" type="ORF">POT9AD_0520</name>
</gene>
<sequence length="120" mass="13940">MKLIFAAFLAMVSQFVYAGYDLHITKKDFWADENGPCISREEWNNYVTTDSQIQRDNKNSTDDFLVRLELEQFPIWYNPYLCEIYTKNPSENAINKLIKTSEVLDAKVQGDDGESYPLTP</sequence>
<name>A0A653AYP8_ECTOL</name>
<reference evidence="1" key="1">
    <citation type="submission" date="2018-11" db="EMBL/GenBank/DDBJ databases">
        <authorList>
            <consortium name="Genoscope - CEA"/>
            <person name="William W."/>
        </authorList>
    </citation>
    <scope>NUCLEOTIDE SEQUENCE [LARGE SCALE GENOMIC DNA]</scope>
    <source>
        <strain evidence="1">T9AD</strain>
    </source>
</reference>
<dbReference type="OrthoDB" id="981250at2"/>
<evidence type="ECO:0000313" key="1">
    <source>
        <dbReference type="EMBL" id="VDN61511.1"/>
    </source>
</evidence>
<organism evidence="1">
    <name type="scientific">Ectopseudomonas oleovorans</name>
    <name type="common">Pseudomonas oleovorans</name>
    <dbReference type="NCBI Taxonomy" id="301"/>
    <lineage>
        <taxon>Bacteria</taxon>
        <taxon>Pseudomonadati</taxon>
        <taxon>Pseudomonadota</taxon>
        <taxon>Gammaproteobacteria</taxon>
        <taxon>Pseudomonadales</taxon>
        <taxon>Pseudomonadaceae</taxon>
        <taxon>Ectopseudomonas</taxon>
    </lineage>
</organism>
<accession>A0A653AYP8</accession>
<dbReference type="AlphaFoldDB" id="A0A653AYP8"/>
<dbReference type="EMBL" id="LR130779">
    <property type="protein sequence ID" value="VDN61511.1"/>
    <property type="molecule type" value="Genomic_DNA"/>
</dbReference>
<proteinExistence type="predicted"/>